<dbReference type="PROSITE" id="PS51257">
    <property type="entry name" value="PROKAR_LIPOPROTEIN"/>
    <property type="match status" value="1"/>
</dbReference>
<dbReference type="AlphaFoldDB" id="A0A4D6GWB6"/>
<dbReference type="RefSeq" id="WP_136361739.1">
    <property type="nucleotide sequence ID" value="NZ_VRYN01000024.1"/>
</dbReference>
<accession>A0A4D6GWB6</accession>
<dbReference type="Proteomes" id="UP000296216">
    <property type="component" value="Plasmid pHSAL2"/>
</dbReference>
<reference evidence="2 3" key="1">
    <citation type="journal article" date="2019" name="Microbiol. Resour. Announc.">
        <title>The Genome Sequence of the Halobacterium salinarum Type Strain Is Closely Related to That of Laboratory Strains NRC-1 and R1.</title>
        <authorList>
            <person name="Pfeiffer F."/>
            <person name="Marchfelder A."/>
            <person name="Habermann B."/>
            <person name="Dyall-Smith M.L."/>
        </authorList>
    </citation>
    <scope>NUCLEOTIDE SEQUENCE [LARGE SCALE GENOMIC DNA]</scope>
    <source>
        <strain evidence="3">ATCC 33171 / DSM 3754 / JCM 8978 / NBRC 102687 / NCIMB 764 / 91-R6</strain>
        <plasmid evidence="3">phsal2</plasmid>
    </source>
</reference>
<feature type="compositionally biased region" description="Polar residues" evidence="1">
    <location>
        <begin position="25"/>
        <end position="34"/>
    </location>
</feature>
<evidence type="ECO:0000313" key="2">
    <source>
        <dbReference type="EMBL" id="QCC46130.1"/>
    </source>
</evidence>
<evidence type="ECO:0000313" key="3">
    <source>
        <dbReference type="Proteomes" id="UP000296216"/>
    </source>
</evidence>
<gene>
    <name evidence="2" type="ORF">HBSAL_13080</name>
</gene>
<feature type="compositionally biased region" description="Low complexity" evidence="1">
    <location>
        <begin position="35"/>
        <end position="56"/>
    </location>
</feature>
<feature type="region of interest" description="Disordered" evidence="1">
    <location>
        <begin position="25"/>
        <end position="56"/>
    </location>
</feature>
<geneLocation type="plasmid" evidence="3">
    <name>phsal2</name>
</geneLocation>
<organism evidence="2 3">
    <name type="scientific">Halobacterium salinarum (strain ATCC 33171 / DSM 3754 / JCM 8978 / NBRC 102687 / NCIMB 764 / 91-R6)</name>
    <dbReference type="NCBI Taxonomy" id="2597657"/>
    <lineage>
        <taxon>Archaea</taxon>
        <taxon>Methanobacteriati</taxon>
        <taxon>Methanobacteriota</taxon>
        <taxon>Stenosarchaea group</taxon>
        <taxon>Halobacteria</taxon>
        <taxon>Halobacteriales</taxon>
        <taxon>Halobacteriaceae</taxon>
        <taxon>Halobacterium</taxon>
    </lineage>
</organism>
<dbReference type="GeneID" id="39856340"/>
<evidence type="ECO:0000256" key="1">
    <source>
        <dbReference type="SAM" id="MobiDB-lite"/>
    </source>
</evidence>
<proteinExistence type="predicted"/>
<name>A0A4D6GWB6_HALS9</name>
<protein>
    <submittedName>
        <fullName evidence="2">Uncharacterized protein</fullName>
    </submittedName>
</protein>
<sequence>MNRRRFITTAGTTFTVALAGCTSDGTADNDNTVKQATDTSSTQAQTGTTEATTTQPSAELNLNTSSIISGEDGSKWVYARLRNPSSVTHSGGRVNYTVSDESGSVVDSIEGYIHMIPAETTWDYYQMVLGDRREDAATVSPSIIDDENERLGAEELDNVTVTQSTFSKDFQTMTEITGKVRNDGSEKSIALVGLIYTEDGRLRGSVKTSLSELEKGEERGFRAAIVGQWTPKNKPDDLPTEYEIHAFESSIYSPF</sequence>
<dbReference type="EMBL" id="CP038633">
    <property type="protein sequence ID" value="QCC46130.1"/>
    <property type="molecule type" value="Genomic_DNA"/>
</dbReference>
<keyword evidence="2" id="KW-0614">Plasmid</keyword>